<protein>
    <submittedName>
        <fullName evidence="1">Uncharacterized protein</fullName>
    </submittedName>
</protein>
<organism evidence="1 2">
    <name type="scientific">Candidatus Gottesmanbacteria bacterium GW2011_GWA2_47_9</name>
    <dbReference type="NCBI Taxonomy" id="1618445"/>
    <lineage>
        <taxon>Bacteria</taxon>
        <taxon>Candidatus Gottesmaniibacteriota</taxon>
    </lineage>
</organism>
<dbReference type="AlphaFoldDB" id="A0A0G1WYN9"/>
<accession>A0A0G1WYN9</accession>
<dbReference type="Proteomes" id="UP000034739">
    <property type="component" value="Unassembled WGS sequence"/>
</dbReference>
<gene>
    <name evidence="1" type="ORF">UY16_C0030G0010</name>
</gene>
<name>A0A0G1WYN9_9BACT</name>
<evidence type="ECO:0000313" key="2">
    <source>
        <dbReference type="Proteomes" id="UP000034739"/>
    </source>
</evidence>
<evidence type="ECO:0000313" key="1">
    <source>
        <dbReference type="EMBL" id="KKU87340.1"/>
    </source>
</evidence>
<dbReference type="EMBL" id="LCOY01000030">
    <property type="protein sequence ID" value="KKU87340.1"/>
    <property type="molecule type" value="Genomic_DNA"/>
</dbReference>
<proteinExistence type="predicted"/>
<reference evidence="1 2" key="1">
    <citation type="journal article" date="2015" name="Nature">
        <title>rRNA introns, odd ribosomes, and small enigmatic genomes across a large radiation of phyla.</title>
        <authorList>
            <person name="Brown C.T."/>
            <person name="Hug L.A."/>
            <person name="Thomas B.C."/>
            <person name="Sharon I."/>
            <person name="Castelle C.J."/>
            <person name="Singh A."/>
            <person name="Wilkins M.J."/>
            <person name="Williams K.H."/>
            <person name="Banfield J.F."/>
        </authorList>
    </citation>
    <scope>NUCLEOTIDE SEQUENCE [LARGE SCALE GENOMIC DNA]</scope>
</reference>
<sequence length="135" mass="15176">MWYTRRYECGTTPHPYRRFAGNGSSGYRVFRGPRLDEKTTGGFSLLIVVHHLVPADGQEAHGAHTHPLVYNPDVASDGKCPFARKLLVKCMIAKPRIVGIFSKPPDTLHDAVDILRAARDELLIISMIFSCVFYF</sequence>
<comment type="caution">
    <text evidence="1">The sequence shown here is derived from an EMBL/GenBank/DDBJ whole genome shotgun (WGS) entry which is preliminary data.</text>
</comment>